<feature type="domain" description="RING-type" evidence="3">
    <location>
        <begin position="277"/>
        <end position="336"/>
    </location>
</feature>
<evidence type="ECO:0000313" key="4">
    <source>
        <dbReference type="Proteomes" id="UP000813463"/>
    </source>
</evidence>
<keyword evidence="1" id="KW-0862">Zinc</keyword>
<keyword evidence="1" id="KW-0479">Metal-binding</keyword>
<dbReference type="InterPro" id="IPR001841">
    <property type="entry name" value="Znf_RING"/>
</dbReference>
<dbReference type="KEGG" id="soe:110803063"/>
<dbReference type="GO" id="GO:0008270">
    <property type="term" value="F:zinc ion binding"/>
    <property type="evidence" value="ECO:0007669"/>
    <property type="project" value="UniProtKB-KW"/>
</dbReference>
<protein>
    <recommendedName>
        <fullName evidence="3">RING-type domain-containing protein</fullName>
    </recommendedName>
</protein>
<feature type="compositionally biased region" description="Polar residues" evidence="2">
    <location>
        <begin position="124"/>
        <end position="134"/>
    </location>
</feature>
<evidence type="ECO:0000259" key="3">
    <source>
        <dbReference type="PROSITE" id="PS50089"/>
    </source>
</evidence>
<dbReference type="InterPro" id="IPR013083">
    <property type="entry name" value="Znf_RING/FYVE/PHD"/>
</dbReference>
<feature type="compositionally biased region" description="Polar residues" evidence="2">
    <location>
        <begin position="182"/>
        <end position="199"/>
    </location>
</feature>
<dbReference type="PROSITE" id="PS50089">
    <property type="entry name" value="ZF_RING_2"/>
    <property type="match status" value="1"/>
</dbReference>
<feature type="compositionally biased region" description="Polar residues" evidence="2">
    <location>
        <begin position="206"/>
        <end position="220"/>
    </location>
</feature>
<dbReference type="Proteomes" id="UP000813463">
    <property type="component" value="Chromosome 4"/>
</dbReference>
<gene>
    <name evidence="5" type="primary">LOC110803063</name>
</gene>
<sequence length="442" mass="47748">MGAACCVATRDRTIQHGSSGEFLHRNFRHSPTWSFRWDSRVGVAGEETPVGWLSDVASRNDAIDVKSATDVSAQVSDGGSSLESYRTGACRKSQVNQDMTKSLKTSASGQSAGKNVCTEPTEVEQYTESPQVSDPASVKLSPSVHTSSCASPVSSQSHPPPPTPTPSGWARGSPAHPLAHQTFDNHSSGRNSPSMQSVSEEGPVPNGNSAASNVSTRGSYGRSSDGWSAHAFSELMSASQRERWSFDSDSCSFTRDKSCRTTNGHNSRSISVDFQTCGICSKLLSEKSPWSTHKFVAGNELSVVAVLICGHVYHAECLETITPEISKYDPSCPVCTFGEKQTLKLTGKMLKAEKDLKARSSKKSRNRVVDTNASFDFDYWKRSVSAHEGKSPKLGNSSSLKISAAKPFLKRHFSFGSRGNKSASESPSLRKKGLFWAKSSRE</sequence>
<dbReference type="SUPFAM" id="SSF57850">
    <property type="entry name" value="RING/U-box"/>
    <property type="match status" value="1"/>
</dbReference>
<feature type="region of interest" description="Disordered" evidence="2">
    <location>
        <begin position="93"/>
        <end position="220"/>
    </location>
</feature>
<dbReference type="PANTHER" id="PTHR31150">
    <property type="entry name" value="EXPRESSED PROTEIN"/>
    <property type="match status" value="1"/>
</dbReference>
<evidence type="ECO:0000313" key="5">
    <source>
        <dbReference type="RefSeq" id="XP_021864216.2"/>
    </source>
</evidence>
<dbReference type="RefSeq" id="XP_021864216.2">
    <property type="nucleotide sequence ID" value="XM_022008524.2"/>
</dbReference>
<evidence type="ECO:0000256" key="2">
    <source>
        <dbReference type="SAM" id="MobiDB-lite"/>
    </source>
</evidence>
<keyword evidence="4" id="KW-1185">Reference proteome</keyword>
<organism evidence="4 5">
    <name type="scientific">Spinacia oleracea</name>
    <name type="common">Spinach</name>
    <dbReference type="NCBI Taxonomy" id="3562"/>
    <lineage>
        <taxon>Eukaryota</taxon>
        <taxon>Viridiplantae</taxon>
        <taxon>Streptophyta</taxon>
        <taxon>Embryophyta</taxon>
        <taxon>Tracheophyta</taxon>
        <taxon>Spermatophyta</taxon>
        <taxon>Magnoliopsida</taxon>
        <taxon>eudicotyledons</taxon>
        <taxon>Gunneridae</taxon>
        <taxon>Pentapetalae</taxon>
        <taxon>Caryophyllales</taxon>
        <taxon>Chenopodiaceae</taxon>
        <taxon>Chenopodioideae</taxon>
        <taxon>Anserineae</taxon>
        <taxon>Spinacia</taxon>
    </lineage>
</organism>
<dbReference type="AlphaFoldDB" id="A0A9R0JAH1"/>
<dbReference type="Gene3D" id="3.30.40.10">
    <property type="entry name" value="Zinc/RING finger domain, C3HC4 (zinc finger)"/>
    <property type="match status" value="1"/>
</dbReference>
<keyword evidence="1" id="KW-0863">Zinc-finger</keyword>
<feature type="compositionally biased region" description="Polar residues" evidence="2">
    <location>
        <begin position="93"/>
        <end position="113"/>
    </location>
</feature>
<evidence type="ECO:0000256" key="1">
    <source>
        <dbReference type="PROSITE-ProRule" id="PRU00175"/>
    </source>
</evidence>
<dbReference type="PANTHER" id="PTHR31150:SF26">
    <property type="entry name" value="RING-TYPE DOMAIN-CONTAINING PROTEIN"/>
    <property type="match status" value="1"/>
</dbReference>
<reference evidence="4" key="1">
    <citation type="journal article" date="2021" name="Nat. Commun.">
        <title>Genomic analyses provide insights into spinach domestication and the genetic basis of agronomic traits.</title>
        <authorList>
            <person name="Cai X."/>
            <person name="Sun X."/>
            <person name="Xu C."/>
            <person name="Sun H."/>
            <person name="Wang X."/>
            <person name="Ge C."/>
            <person name="Zhang Z."/>
            <person name="Wang Q."/>
            <person name="Fei Z."/>
            <person name="Jiao C."/>
            <person name="Wang Q."/>
        </authorList>
    </citation>
    <scope>NUCLEOTIDE SEQUENCE [LARGE SCALE GENOMIC DNA]</scope>
    <source>
        <strain evidence="4">cv. Varoflay</strain>
    </source>
</reference>
<name>A0A9R0JAH1_SPIOL</name>
<proteinExistence type="predicted"/>
<accession>A0A9R0JAH1</accession>
<dbReference type="GeneID" id="110803063"/>
<reference evidence="5" key="2">
    <citation type="submission" date="2025-08" db="UniProtKB">
        <authorList>
            <consortium name="RefSeq"/>
        </authorList>
    </citation>
    <scope>IDENTIFICATION</scope>
    <source>
        <tissue evidence="5">Leaf</tissue>
    </source>
</reference>
<dbReference type="SMART" id="SM00184">
    <property type="entry name" value="RING"/>
    <property type="match status" value="1"/>
</dbReference>